<organism evidence="2">
    <name type="scientific">Catillopecten margaritatus gill symbiont</name>
    <dbReference type="NCBI Taxonomy" id="3083288"/>
    <lineage>
        <taxon>Bacteria</taxon>
        <taxon>Pseudomonadati</taxon>
        <taxon>Pseudomonadota</taxon>
        <taxon>Gammaproteobacteria</taxon>
        <taxon>sulfur-oxidizing symbionts</taxon>
    </lineage>
</organism>
<dbReference type="Pfam" id="PF01850">
    <property type="entry name" value="PIN"/>
    <property type="match status" value="1"/>
</dbReference>
<dbReference type="Gene3D" id="3.40.50.1010">
    <property type="entry name" value="5'-nuclease"/>
    <property type="match status" value="1"/>
</dbReference>
<accession>A0AAU6PGQ4</accession>
<dbReference type="AlphaFoldDB" id="A0AAU6PGQ4"/>
<dbReference type="CDD" id="cd18683">
    <property type="entry name" value="PIN_VapC-like"/>
    <property type="match status" value="1"/>
</dbReference>
<dbReference type="InterPro" id="IPR002716">
    <property type="entry name" value="PIN_dom"/>
</dbReference>
<feature type="domain" description="PIN" evidence="1">
    <location>
        <begin position="4"/>
        <end position="124"/>
    </location>
</feature>
<gene>
    <name evidence="2" type="ORF">Ctma_0920</name>
</gene>
<reference evidence="2" key="1">
    <citation type="submission" date="2023-10" db="EMBL/GenBank/DDBJ databases">
        <title>The first scallop-associated chemosynthetic bacterial symbiont.</title>
        <authorList>
            <person name="Lin Y.-T."/>
            <person name="Sun J."/>
            <person name="Ip J.C.-H."/>
            <person name="He X."/>
            <person name="Gao Z.-M."/>
            <person name="Perez M."/>
            <person name="Xu T."/>
            <person name="Qian P.-Y."/>
            <person name="Qiu J.-W."/>
        </authorList>
    </citation>
    <scope>NUCLEOTIDE SEQUENCE</scope>
    <source>
        <strain evidence="2">Gill1</strain>
    </source>
</reference>
<protein>
    <recommendedName>
        <fullName evidence="1">PIN domain-containing protein</fullName>
    </recommendedName>
</protein>
<evidence type="ECO:0000313" key="2">
    <source>
        <dbReference type="EMBL" id="WXU00209.1"/>
    </source>
</evidence>
<dbReference type="SUPFAM" id="SSF88723">
    <property type="entry name" value="PIN domain-like"/>
    <property type="match status" value="1"/>
</dbReference>
<dbReference type="EMBL" id="CP138327">
    <property type="protein sequence ID" value="WXU00209.1"/>
    <property type="molecule type" value="Genomic_DNA"/>
</dbReference>
<evidence type="ECO:0000259" key="1">
    <source>
        <dbReference type="Pfam" id="PF01850"/>
    </source>
</evidence>
<proteinExistence type="predicted"/>
<name>A0AAU6PGQ4_9GAMM</name>
<sequence>MKALDTNILVRFFTGDDTVQAHQVYQLFKQIESEKTELYIPLLVVIETTWVLRSIYKFKRNLVLKVLEDLTLMPIFAFENLSIIQSVVQEAKVTNFDLPDLLIAHCAKVSNIDSILTFDKKAAKHSMFELVQ</sequence>
<dbReference type="InterPro" id="IPR029060">
    <property type="entry name" value="PIN-like_dom_sf"/>
</dbReference>